<gene>
    <name evidence="1" type="ORF">S01H4_37054</name>
</gene>
<evidence type="ECO:0000313" key="1">
    <source>
        <dbReference type="EMBL" id="GAG97222.1"/>
    </source>
</evidence>
<proteinExistence type="predicted"/>
<organism evidence="1">
    <name type="scientific">marine sediment metagenome</name>
    <dbReference type="NCBI Taxonomy" id="412755"/>
    <lineage>
        <taxon>unclassified sequences</taxon>
        <taxon>metagenomes</taxon>
        <taxon>ecological metagenomes</taxon>
    </lineage>
</organism>
<sequence>MGLDMYLTGKKYLGKWNEAENKKRVKIRKLFPEIQDTDNLDSVEVEFEIGYWRKANMIHNWFVENCQGGNDECQNSCVEADKLKELLGICKRILKASKLVKGNITNGYSFKDGKETPIIEKGKVIENSSVAQELLPCQSGCFFGSTDYDEYYYKDIKRTVEILEYALELEEKGYYTYYHAS</sequence>
<comment type="caution">
    <text evidence="1">The sequence shown here is derived from an EMBL/GenBank/DDBJ whole genome shotgun (WGS) entry which is preliminary data.</text>
</comment>
<feature type="non-terminal residue" evidence="1">
    <location>
        <position position="181"/>
    </location>
</feature>
<name>X1CW82_9ZZZZ</name>
<dbReference type="EMBL" id="BART01019868">
    <property type="protein sequence ID" value="GAG97222.1"/>
    <property type="molecule type" value="Genomic_DNA"/>
</dbReference>
<protein>
    <submittedName>
        <fullName evidence="1">Uncharacterized protein</fullName>
    </submittedName>
</protein>
<dbReference type="AlphaFoldDB" id="X1CW82"/>
<reference evidence="1" key="1">
    <citation type="journal article" date="2014" name="Front. Microbiol.">
        <title>High frequency of phylogenetically diverse reductive dehalogenase-homologous genes in deep subseafloor sedimentary metagenomes.</title>
        <authorList>
            <person name="Kawai M."/>
            <person name="Futagami T."/>
            <person name="Toyoda A."/>
            <person name="Takaki Y."/>
            <person name="Nishi S."/>
            <person name="Hori S."/>
            <person name="Arai W."/>
            <person name="Tsubouchi T."/>
            <person name="Morono Y."/>
            <person name="Uchiyama I."/>
            <person name="Ito T."/>
            <person name="Fujiyama A."/>
            <person name="Inagaki F."/>
            <person name="Takami H."/>
        </authorList>
    </citation>
    <scope>NUCLEOTIDE SEQUENCE</scope>
    <source>
        <strain evidence="1">Expedition CK06-06</strain>
    </source>
</reference>
<accession>X1CW82</accession>